<dbReference type="Pfam" id="PF07228">
    <property type="entry name" value="SpoIIE"/>
    <property type="match status" value="1"/>
</dbReference>
<dbReference type="InterPro" id="IPR036457">
    <property type="entry name" value="PPM-type-like_dom_sf"/>
</dbReference>
<feature type="domain" description="PPM-type phosphatase" evidence="4">
    <location>
        <begin position="373"/>
        <end position="601"/>
    </location>
</feature>
<name>A0ABT1ACJ8_9PSEU</name>
<dbReference type="SMART" id="SM00065">
    <property type="entry name" value="GAF"/>
    <property type="match status" value="2"/>
</dbReference>
<comment type="caution">
    <text evidence="5">The sequence shown here is derived from an EMBL/GenBank/DDBJ whole genome shotgun (WGS) entry which is preliminary data.</text>
</comment>
<evidence type="ECO:0000256" key="2">
    <source>
        <dbReference type="SAM" id="MobiDB-lite"/>
    </source>
</evidence>
<dbReference type="InterPro" id="IPR001932">
    <property type="entry name" value="PPM-type_phosphatase-like_dom"/>
</dbReference>
<dbReference type="SUPFAM" id="SSF81606">
    <property type="entry name" value="PP2C-like"/>
    <property type="match status" value="1"/>
</dbReference>
<dbReference type="SMART" id="SM00331">
    <property type="entry name" value="PP2C_SIG"/>
    <property type="match status" value="1"/>
</dbReference>
<evidence type="ECO:0000256" key="1">
    <source>
        <dbReference type="ARBA" id="ARBA00022801"/>
    </source>
</evidence>
<proteinExistence type="predicted"/>
<dbReference type="InterPro" id="IPR052016">
    <property type="entry name" value="Bact_Sigma-Reg"/>
</dbReference>
<feature type="domain" description="GAF" evidence="3">
    <location>
        <begin position="194"/>
        <end position="356"/>
    </location>
</feature>
<dbReference type="Pfam" id="PF01590">
    <property type="entry name" value="GAF"/>
    <property type="match status" value="1"/>
</dbReference>
<sequence>MDDADRGSAGGGSDRDGLSDPMRLQALERSGLGTAPDPVMEGFAARVRERLAVPGAFVSLVRSDQQVLPGVVGLPEPWASRRALPLSHAFCLHVVSSARPLVVDDARVHPLVRDNPAVPDLGIVAYAGMPLRDSEGNVLGALCAIDGTPREWSAGELETLSDLAVACSTELSLRLARYDAALERSLRDDLEQAQHRSFVRSQTLLAASQAFTDTATVDDVRERADQLVSTDLQPAYVGLALAVDHPDDPADARANRELEAAIVATAAVRSGRMLVHPDPDPAVAGVDRATAELLDELGLGTIVAAPLPGPQDVVGALVLGWAGPRALAPSDLLMIGTVAGYAARAVSRARVLAHRTGAAHDLQRAMLTTLPDVPGLVIAARYVPADSREDVGGDWYDAAFGPAGPPGPAGGPDEVLAVSVGDVIGHDLRAAALMGQARSMLRQALWDHPGGSASDVFSAFERANAGVALDAAGTAVLALLRRRGAGGWSMSWTNAGHPPPVLLDADGSTRLLPEHGMLFGYPALARQPRADHCIDLEPGSTLFLYTDGLVERRGRDLDAGTQELLELLDRNRGLAPSALVDVVVRTLATDSDDVVALAIGV</sequence>
<reference evidence="5" key="1">
    <citation type="submission" date="2021-04" db="EMBL/GenBank/DDBJ databases">
        <title>Pseudonocardia sp. nov., isolated from sandy soil of mangrove forest.</title>
        <authorList>
            <person name="Zan Z."/>
            <person name="Huang R."/>
            <person name="Liu W."/>
        </authorList>
    </citation>
    <scope>NUCLEOTIDE SEQUENCE</scope>
    <source>
        <strain evidence="5">S2-4</strain>
    </source>
</reference>
<protein>
    <submittedName>
        <fullName evidence="5">SpoIIE family protein phosphatase</fullName>
    </submittedName>
</protein>
<dbReference type="SUPFAM" id="SSF55781">
    <property type="entry name" value="GAF domain-like"/>
    <property type="match status" value="2"/>
</dbReference>
<dbReference type="PANTHER" id="PTHR43156">
    <property type="entry name" value="STAGE II SPORULATION PROTEIN E-RELATED"/>
    <property type="match status" value="1"/>
</dbReference>
<evidence type="ECO:0000313" key="5">
    <source>
        <dbReference type="EMBL" id="MCO1660509.1"/>
    </source>
</evidence>
<dbReference type="Proteomes" id="UP001165283">
    <property type="component" value="Unassembled WGS sequence"/>
</dbReference>
<dbReference type="Gene3D" id="3.30.450.40">
    <property type="match status" value="2"/>
</dbReference>
<dbReference type="Gene3D" id="3.60.40.10">
    <property type="entry name" value="PPM-type phosphatase domain"/>
    <property type="match status" value="1"/>
</dbReference>
<dbReference type="InterPro" id="IPR029016">
    <property type="entry name" value="GAF-like_dom_sf"/>
</dbReference>
<evidence type="ECO:0000259" key="3">
    <source>
        <dbReference type="SMART" id="SM00065"/>
    </source>
</evidence>
<feature type="region of interest" description="Disordered" evidence="2">
    <location>
        <begin position="1"/>
        <end position="21"/>
    </location>
</feature>
<dbReference type="EMBL" id="JAGSOV010000084">
    <property type="protein sequence ID" value="MCO1660509.1"/>
    <property type="molecule type" value="Genomic_DNA"/>
</dbReference>
<dbReference type="RefSeq" id="WP_252446025.1">
    <property type="nucleotide sequence ID" value="NZ_JAGSOV010000084.1"/>
</dbReference>
<organism evidence="5 6">
    <name type="scientific">Pseudonocardia humida</name>
    <dbReference type="NCBI Taxonomy" id="2800819"/>
    <lineage>
        <taxon>Bacteria</taxon>
        <taxon>Bacillati</taxon>
        <taxon>Actinomycetota</taxon>
        <taxon>Actinomycetes</taxon>
        <taxon>Pseudonocardiales</taxon>
        <taxon>Pseudonocardiaceae</taxon>
        <taxon>Pseudonocardia</taxon>
    </lineage>
</organism>
<keyword evidence="6" id="KW-1185">Reference proteome</keyword>
<evidence type="ECO:0000259" key="4">
    <source>
        <dbReference type="SMART" id="SM00331"/>
    </source>
</evidence>
<evidence type="ECO:0000313" key="6">
    <source>
        <dbReference type="Proteomes" id="UP001165283"/>
    </source>
</evidence>
<gene>
    <name evidence="5" type="ORF">KDL28_36170</name>
</gene>
<feature type="domain" description="GAF" evidence="3">
    <location>
        <begin position="35"/>
        <end position="181"/>
    </location>
</feature>
<dbReference type="InterPro" id="IPR003018">
    <property type="entry name" value="GAF"/>
</dbReference>
<keyword evidence="1" id="KW-0378">Hydrolase</keyword>
<accession>A0ABT1ACJ8</accession>
<dbReference type="PANTHER" id="PTHR43156:SF2">
    <property type="entry name" value="STAGE II SPORULATION PROTEIN E"/>
    <property type="match status" value="1"/>
</dbReference>